<dbReference type="Gene3D" id="3.40.630.30">
    <property type="match status" value="1"/>
</dbReference>
<dbReference type="InterPro" id="IPR000182">
    <property type="entry name" value="GNAT_dom"/>
</dbReference>
<reference evidence="3" key="1">
    <citation type="submission" date="2021-09" db="EMBL/GenBank/DDBJ databases">
        <title>A high-quality genome of the endoparasitic fungus Hirsutella rhossiliensis with a comparison of Hirsutella genomes reveals transposable elements contributing to genome size variation.</title>
        <authorList>
            <person name="Lin R."/>
            <person name="Jiao Y."/>
            <person name="Sun X."/>
            <person name="Ling J."/>
            <person name="Xie B."/>
            <person name="Cheng X."/>
        </authorList>
    </citation>
    <scope>NUCLEOTIDE SEQUENCE</scope>
    <source>
        <strain evidence="3">HR02</strain>
    </source>
</reference>
<sequence length="570" mass="64029">MPAWPIHSRRPPDDDIERHCGAMRDWLAPSFSPQQLFQAPASPVNPKPSQQRSASSHLAPSELKASATSCKVEPTSDRHGLLAQAPPFPGLEKPRGHTSDQQAFLAAEDTTPEMDETFFKHANSESSRGQPIVKSPAAARASIHQGPQRSISTWDVSDIEVETGEKAGSITVDPHGVASLRDAGLEFEATGSPLSARAEEDELIGGWFKGLVTPPAAAYRPFKVSLLASCQHELDSCTGKFLPAIEYPETLQSAIQGPYRDHKDIGWRQMNMTSGLQIVRELTSRQRLAEHLLASRQQTEEAMAAVAAPYPEEDAWPNAHCILRPARQEDFSQIANIINLEGSTAAFPQIFDSKVIDSTDVDWISKRCQQTIRPFIVAVPMEEDMMDRSKWPPNSDRAYREYIEFKKTRPSPPPPIVGFALVTEVRLGFPQLRCPGSRYSAQVRVLVHPEYRQKSYGTALLDRILLSLSPRHRSIIDYEWKCANPARIYEHPVDRNGRQYARLYVEVFCASKVQTEYKWRAEMLSKFNFQEVAHLRDAIKTDQGHQSKWLDLVLWEFAAQETSAIREGTR</sequence>
<evidence type="ECO:0000259" key="2">
    <source>
        <dbReference type="PROSITE" id="PS51186"/>
    </source>
</evidence>
<gene>
    <name evidence="3" type="ORF">HRG_03981</name>
</gene>
<dbReference type="InterPro" id="IPR016181">
    <property type="entry name" value="Acyl_CoA_acyltransferase"/>
</dbReference>
<keyword evidence="4" id="KW-1185">Reference proteome</keyword>
<feature type="domain" description="N-acetyltransferase" evidence="2">
    <location>
        <begin position="370"/>
        <end position="522"/>
    </location>
</feature>
<feature type="region of interest" description="Disordered" evidence="1">
    <location>
        <begin position="24"/>
        <end position="81"/>
    </location>
</feature>
<comment type="caution">
    <text evidence="3">The sequence shown here is derived from an EMBL/GenBank/DDBJ whole genome shotgun (WGS) entry which is preliminary data.</text>
</comment>
<dbReference type="RefSeq" id="XP_044723478.1">
    <property type="nucleotide sequence ID" value="XM_044862452.1"/>
</dbReference>
<feature type="compositionally biased region" description="Polar residues" evidence="1">
    <location>
        <begin position="47"/>
        <end position="58"/>
    </location>
</feature>
<dbReference type="SUPFAM" id="SSF55729">
    <property type="entry name" value="Acyl-CoA N-acyltransferases (Nat)"/>
    <property type="match status" value="1"/>
</dbReference>
<dbReference type="PROSITE" id="PS51186">
    <property type="entry name" value="GNAT"/>
    <property type="match status" value="1"/>
</dbReference>
<dbReference type="OrthoDB" id="2129362at2759"/>
<dbReference type="GeneID" id="68353110"/>
<evidence type="ECO:0000256" key="1">
    <source>
        <dbReference type="SAM" id="MobiDB-lite"/>
    </source>
</evidence>
<accession>A0A9P8N342</accession>
<dbReference type="Proteomes" id="UP000824596">
    <property type="component" value="Unassembled WGS sequence"/>
</dbReference>
<dbReference type="GO" id="GO:0016747">
    <property type="term" value="F:acyltransferase activity, transferring groups other than amino-acyl groups"/>
    <property type="evidence" value="ECO:0007669"/>
    <property type="project" value="InterPro"/>
</dbReference>
<proteinExistence type="predicted"/>
<dbReference type="CDD" id="cd04301">
    <property type="entry name" value="NAT_SF"/>
    <property type="match status" value="1"/>
</dbReference>
<dbReference type="EMBL" id="JAIZPD010000003">
    <property type="protein sequence ID" value="KAH0965965.1"/>
    <property type="molecule type" value="Genomic_DNA"/>
</dbReference>
<protein>
    <submittedName>
        <fullName evidence="3">Acyl-CoA N-acyltransferase</fullName>
    </submittedName>
</protein>
<evidence type="ECO:0000313" key="4">
    <source>
        <dbReference type="Proteomes" id="UP000824596"/>
    </source>
</evidence>
<organism evidence="3 4">
    <name type="scientific">Hirsutella rhossiliensis</name>
    <dbReference type="NCBI Taxonomy" id="111463"/>
    <lineage>
        <taxon>Eukaryota</taxon>
        <taxon>Fungi</taxon>
        <taxon>Dikarya</taxon>
        <taxon>Ascomycota</taxon>
        <taxon>Pezizomycotina</taxon>
        <taxon>Sordariomycetes</taxon>
        <taxon>Hypocreomycetidae</taxon>
        <taxon>Hypocreales</taxon>
        <taxon>Ophiocordycipitaceae</taxon>
        <taxon>Hirsutella</taxon>
    </lineage>
</organism>
<dbReference type="AlphaFoldDB" id="A0A9P8N342"/>
<evidence type="ECO:0000313" key="3">
    <source>
        <dbReference type="EMBL" id="KAH0965965.1"/>
    </source>
</evidence>
<name>A0A9P8N342_9HYPO</name>